<keyword evidence="9" id="KW-1185">Reference proteome</keyword>
<proteinExistence type="predicted"/>
<evidence type="ECO:0000256" key="5">
    <source>
        <dbReference type="PROSITE-ProRule" id="PRU00169"/>
    </source>
</evidence>
<dbReference type="InterPro" id="IPR002197">
    <property type="entry name" value="HTH_Fis"/>
</dbReference>
<dbReference type="RefSeq" id="WP_346756398.1">
    <property type="nucleotide sequence ID" value="NZ_JAUJEB010000001.1"/>
</dbReference>
<gene>
    <name evidence="8" type="ORF">QQ020_03345</name>
</gene>
<dbReference type="Gene3D" id="3.40.50.300">
    <property type="entry name" value="P-loop containing nucleotide triphosphate hydrolases"/>
    <property type="match status" value="1"/>
</dbReference>
<dbReference type="PANTHER" id="PTHR32071:SF113">
    <property type="entry name" value="ALGINATE BIOSYNTHESIS TRANSCRIPTIONAL REGULATORY PROTEIN ALGB"/>
    <property type="match status" value="1"/>
</dbReference>
<name>A0ABT8KZZ9_9BACT</name>
<dbReference type="Pfam" id="PF02954">
    <property type="entry name" value="HTH_8"/>
    <property type="match status" value="1"/>
</dbReference>
<dbReference type="InterPro" id="IPR011006">
    <property type="entry name" value="CheY-like_superfamily"/>
</dbReference>
<evidence type="ECO:0000256" key="4">
    <source>
        <dbReference type="ARBA" id="ARBA00023163"/>
    </source>
</evidence>
<dbReference type="PANTHER" id="PTHR32071">
    <property type="entry name" value="TRANSCRIPTIONAL REGULATORY PROTEIN"/>
    <property type="match status" value="1"/>
</dbReference>
<dbReference type="InterPro" id="IPR003593">
    <property type="entry name" value="AAA+_ATPase"/>
</dbReference>
<reference evidence="8" key="1">
    <citation type="submission" date="2023-06" db="EMBL/GenBank/DDBJ databases">
        <title>Genomic of Agaribacillus aureum.</title>
        <authorList>
            <person name="Wang G."/>
        </authorList>
    </citation>
    <scope>NUCLEOTIDE SEQUENCE</scope>
    <source>
        <strain evidence="8">BMA12</strain>
    </source>
</reference>
<dbReference type="InterPro" id="IPR027417">
    <property type="entry name" value="P-loop_NTPase"/>
</dbReference>
<comment type="caution">
    <text evidence="8">The sequence shown here is derived from an EMBL/GenBank/DDBJ whole genome shotgun (WGS) entry which is preliminary data.</text>
</comment>
<dbReference type="Gene3D" id="1.10.10.60">
    <property type="entry name" value="Homeodomain-like"/>
    <property type="match status" value="1"/>
</dbReference>
<dbReference type="Proteomes" id="UP001172083">
    <property type="component" value="Unassembled WGS sequence"/>
</dbReference>
<keyword evidence="5" id="KW-0597">Phosphoprotein</keyword>
<evidence type="ECO:0000259" key="6">
    <source>
        <dbReference type="PROSITE" id="PS50045"/>
    </source>
</evidence>
<feature type="modified residue" description="4-aspartylphosphate" evidence="5">
    <location>
        <position position="56"/>
    </location>
</feature>
<evidence type="ECO:0000256" key="3">
    <source>
        <dbReference type="ARBA" id="ARBA00023015"/>
    </source>
</evidence>
<dbReference type="PROSITE" id="PS50110">
    <property type="entry name" value="RESPONSE_REGULATORY"/>
    <property type="match status" value="1"/>
</dbReference>
<dbReference type="SMART" id="SM00448">
    <property type="entry name" value="REC"/>
    <property type="match status" value="1"/>
</dbReference>
<feature type="domain" description="Sigma-54 factor interaction" evidence="6">
    <location>
        <begin position="156"/>
        <end position="385"/>
    </location>
</feature>
<dbReference type="Gene3D" id="1.10.8.60">
    <property type="match status" value="1"/>
</dbReference>
<dbReference type="InterPro" id="IPR001789">
    <property type="entry name" value="Sig_transdc_resp-reg_receiver"/>
</dbReference>
<dbReference type="CDD" id="cd00009">
    <property type="entry name" value="AAA"/>
    <property type="match status" value="1"/>
</dbReference>
<dbReference type="Pfam" id="PF00072">
    <property type="entry name" value="Response_reg"/>
    <property type="match status" value="1"/>
</dbReference>
<keyword evidence="3" id="KW-0805">Transcription regulation</keyword>
<evidence type="ECO:0000256" key="1">
    <source>
        <dbReference type="ARBA" id="ARBA00022741"/>
    </source>
</evidence>
<feature type="domain" description="Response regulatory" evidence="7">
    <location>
        <begin position="7"/>
        <end position="126"/>
    </location>
</feature>
<dbReference type="SMART" id="SM00382">
    <property type="entry name" value="AAA"/>
    <property type="match status" value="1"/>
</dbReference>
<dbReference type="InterPro" id="IPR058031">
    <property type="entry name" value="AAA_lid_NorR"/>
</dbReference>
<evidence type="ECO:0000259" key="7">
    <source>
        <dbReference type="PROSITE" id="PS50110"/>
    </source>
</evidence>
<dbReference type="SUPFAM" id="SSF52540">
    <property type="entry name" value="P-loop containing nucleoside triphosphate hydrolases"/>
    <property type="match status" value="1"/>
</dbReference>
<dbReference type="Pfam" id="PF25601">
    <property type="entry name" value="AAA_lid_14"/>
    <property type="match status" value="1"/>
</dbReference>
<dbReference type="InterPro" id="IPR025944">
    <property type="entry name" value="Sigma_54_int_dom_CS"/>
</dbReference>
<dbReference type="PROSITE" id="PS00688">
    <property type="entry name" value="SIGMA54_INTERACT_3"/>
    <property type="match status" value="1"/>
</dbReference>
<dbReference type="InterPro" id="IPR009057">
    <property type="entry name" value="Homeodomain-like_sf"/>
</dbReference>
<dbReference type="EMBL" id="JAUJEB010000001">
    <property type="protein sequence ID" value="MDN5211062.1"/>
    <property type="molecule type" value="Genomic_DNA"/>
</dbReference>
<dbReference type="SUPFAM" id="SSF52172">
    <property type="entry name" value="CheY-like"/>
    <property type="match status" value="1"/>
</dbReference>
<dbReference type="CDD" id="cd00156">
    <property type="entry name" value="REC"/>
    <property type="match status" value="1"/>
</dbReference>
<sequence>MSKIPGKVLIIDDDQYVAISLKMLLEEHFKTVITEKNPKKIPFLLNQSNYDVIILDMNFQQGATSGEEGLKWLRTIKQSPNTANVILITAYGDVRVAVQAIKEGALDFVTKPWQNEKLLATVIAAYKLSHEKKRVEQLESQQKIITSSIDHQFSNIIGQSEAMVSVFKTIQKVAQTNANVLILGENGTGKEMVARAIHRQSDRHQEIFIGVDMGAIAENLFESELFGHKKGAFTDAKEDRIGRFEAANRGTLFLDEIGNLSLNLQAKLLSVLQSQVVTKVGSNEAIPVDARVICATNSNIYKMVKSQTFREDLLYRINTVEITLPPLRERVDDIPLLSAHFLDNYCKKYQKPKLKIPGHVVKRLQRYRWPGNIRELQHALERAVIMCEGDTLQAEDFTFLDKESDEELKVEHYNLDNLEAWAIKNAIKKHHGNISHAAQELGLSRGALYRRMEKYDL</sequence>
<dbReference type="SUPFAM" id="SSF46689">
    <property type="entry name" value="Homeodomain-like"/>
    <property type="match status" value="1"/>
</dbReference>
<dbReference type="Gene3D" id="3.40.50.2300">
    <property type="match status" value="1"/>
</dbReference>
<dbReference type="Pfam" id="PF00158">
    <property type="entry name" value="Sigma54_activat"/>
    <property type="match status" value="1"/>
</dbReference>
<dbReference type="PRINTS" id="PR01590">
    <property type="entry name" value="HTHFIS"/>
</dbReference>
<protein>
    <submittedName>
        <fullName evidence="8">Sigma-54 dependent transcriptional regulator</fullName>
    </submittedName>
</protein>
<evidence type="ECO:0000313" key="8">
    <source>
        <dbReference type="EMBL" id="MDN5211062.1"/>
    </source>
</evidence>
<evidence type="ECO:0000313" key="9">
    <source>
        <dbReference type="Proteomes" id="UP001172083"/>
    </source>
</evidence>
<keyword evidence="2" id="KW-0067">ATP-binding</keyword>
<accession>A0ABT8KZZ9</accession>
<keyword evidence="1" id="KW-0547">Nucleotide-binding</keyword>
<dbReference type="PROSITE" id="PS50045">
    <property type="entry name" value="SIGMA54_INTERACT_4"/>
    <property type="match status" value="1"/>
</dbReference>
<evidence type="ECO:0000256" key="2">
    <source>
        <dbReference type="ARBA" id="ARBA00022840"/>
    </source>
</evidence>
<organism evidence="8 9">
    <name type="scientific">Agaribacillus aureus</name>
    <dbReference type="NCBI Taxonomy" id="3051825"/>
    <lineage>
        <taxon>Bacteria</taxon>
        <taxon>Pseudomonadati</taxon>
        <taxon>Bacteroidota</taxon>
        <taxon>Cytophagia</taxon>
        <taxon>Cytophagales</taxon>
        <taxon>Splendidivirgaceae</taxon>
        <taxon>Agaribacillus</taxon>
    </lineage>
</organism>
<keyword evidence="4" id="KW-0804">Transcription</keyword>
<dbReference type="InterPro" id="IPR002078">
    <property type="entry name" value="Sigma_54_int"/>
</dbReference>